<reference evidence="6" key="1">
    <citation type="journal article" date="2002" name="Genomics">
        <title>Use of a common promoter by two juxtaposed and intronless mouse early embryonic genes, Rnf33 and Rnf35: implications in zygotic gene expression.</title>
        <authorList>
            <person name="Chen H.-H."/>
            <person name="Liu T.Y.-C."/>
            <person name="Li H."/>
            <person name="Choo K.-B."/>
        </authorList>
    </citation>
    <scope>NUCLEOTIDE SEQUENCE</scope>
    <source>
        <strain evidence="6">C57BL/6JxDBA/2</strain>
    </source>
</reference>
<keyword evidence="3" id="KW-0862">Zinc</keyword>
<dbReference type="EMBL" id="AY063496">
    <property type="protein sequence ID" value="AAL58547.1"/>
    <property type="molecule type" value="mRNA"/>
</dbReference>
<dbReference type="AGR" id="MGI:2387432"/>
<dbReference type="InterPro" id="IPR013083">
    <property type="entry name" value="Znf_RING/FYVE/PHD"/>
</dbReference>
<name>Q8K3L1_MOUSE</name>
<protein>
    <submittedName>
        <fullName evidence="6">Truncated RING finger protein 35</fullName>
    </submittedName>
</protein>
<dbReference type="MGI" id="MGI:2387432">
    <property type="gene designation" value="Trim61"/>
</dbReference>
<evidence type="ECO:0000259" key="5">
    <source>
        <dbReference type="PROSITE" id="PS50089"/>
    </source>
</evidence>
<organism evidence="6">
    <name type="scientific">Mus musculus</name>
    <name type="common">Mouse</name>
    <dbReference type="NCBI Taxonomy" id="10090"/>
    <lineage>
        <taxon>Eukaryota</taxon>
        <taxon>Metazoa</taxon>
        <taxon>Chordata</taxon>
        <taxon>Craniata</taxon>
        <taxon>Vertebrata</taxon>
        <taxon>Euteleostomi</taxon>
        <taxon>Mammalia</taxon>
        <taxon>Eutheria</taxon>
        <taxon>Euarchontoglires</taxon>
        <taxon>Glires</taxon>
        <taxon>Rodentia</taxon>
        <taxon>Myomorpha</taxon>
        <taxon>Muroidea</taxon>
        <taxon>Muridae</taxon>
        <taxon>Murinae</taxon>
        <taxon>Mus</taxon>
        <taxon>Mus</taxon>
    </lineage>
</organism>
<dbReference type="Gene3D" id="3.30.40.10">
    <property type="entry name" value="Zinc/RING finger domain, C3HC4 (zinc finger)"/>
    <property type="match status" value="1"/>
</dbReference>
<evidence type="ECO:0000313" key="6">
    <source>
        <dbReference type="EMBL" id="AAL58547.1"/>
    </source>
</evidence>
<feature type="domain" description="RING-type" evidence="5">
    <location>
        <begin position="16"/>
        <end position="57"/>
    </location>
</feature>
<dbReference type="InterPro" id="IPR001841">
    <property type="entry name" value="Znf_RING"/>
</dbReference>
<proteinExistence type="evidence at transcript level"/>
<sequence length="83" mass="8816">MELAAGLADLQAEARCSVCKEYLKNPGTMECGHKVCPSCTSVFWEDLKGSVPCPSCHLNCTGLATYLGAHFGLTSTLDMTTSL</sequence>
<dbReference type="Pfam" id="PF15227">
    <property type="entry name" value="zf-C3HC4_4"/>
    <property type="match status" value="1"/>
</dbReference>
<evidence type="ECO:0000313" key="7">
    <source>
        <dbReference type="MGI" id="MGI:2387432"/>
    </source>
</evidence>
<evidence type="ECO:0000256" key="3">
    <source>
        <dbReference type="ARBA" id="ARBA00022833"/>
    </source>
</evidence>
<accession>Q8K3L1</accession>
<dbReference type="SMART" id="SM00184">
    <property type="entry name" value="RING"/>
    <property type="match status" value="1"/>
</dbReference>
<dbReference type="GO" id="GO:0008270">
    <property type="term" value="F:zinc ion binding"/>
    <property type="evidence" value="ECO:0007669"/>
    <property type="project" value="UniProtKB-KW"/>
</dbReference>
<dbReference type="SUPFAM" id="SSF57850">
    <property type="entry name" value="RING/U-box"/>
    <property type="match status" value="1"/>
</dbReference>
<keyword evidence="1" id="KW-0479">Metal-binding</keyword>
<gene>
    <name evidence="7" type="primary">Trim61</name>
    <name evidence="6" type="synonym">Rnf35</name>
</gene>
<evidence type="ECO:0000256" key="1">
    <source>
        <dbReference type="ARBA" id="ARBA00022723"/>
    </source>
</evidence>
<dbReference type="AlphaFoldDB" id="Q8K3L1"/>
<evidence type="ECO:0000256" key="2">
    <source>
        <dbReference type="ARBA" id="ARBA00022771"/>
    </source>
</evidence>
<evidence type="ECO:0000256" key="4">
    <source>
        <dbReference type="PROSITE-ProRule" id="PRU00175"/>
    </source>
</evidence>
<dbReference type="PROSITE" id="PS50089">
    <property type="entry name" value="ZF_RING_2"/>
    <property type="match status" value="1"/>
</dbReference>
<keyword evidence="2 4" id="KW-0863">Zinc-finger</keyword>